<keyword evidence="2" id="KW-0677">Repeat</keyword>
<protein>
    <recommendedName>
        <fullName evidence="6">Vacuolar protein sorting-associated protein 1</fullName>
    </recommendedName>
</protein>
<keyword evidence="3 8" id="KW-0547">Nucleotide-binding</keyword>
<organism evidence="13 14">
    <name type="scientific">Cladorrhinum samala</name>
    <dbReference type="NCBI Taxonomy" id="585594"/>
    <lineage>
        <taxon>Eukaryota</taxon>
        <taxon>Fungi</taxon>
        <taxon>Dikarya</taxon>
        <taxon>Ascomycota</taxon>
        <taxon>Pezizomycotina</taxon>
        <taxon>Sordariomycetes</taxon>
        <taxon>Sordariomycetidae</taxon>
        <taxon>Sordariales</taxon>
        <taxon>Podosporaceae</taxon>
        <taxon>Cladorrhinum</taxon>
    </lineage>
</organism>
<dbReference type="Pfam" id="PF02212">
    <property type="entry name" value="GED"/>
    <property type="match status" value="1"/>
</dbReference>
<sequence>MSSASGSGCLQFHSACASFCGDGTRSRGPHKAIVVADQTPGQPPAYTSTATSTHATLPLSNPTSPGRNSTPILQPAPLLPQTPNPTQPAQILGRRQRGESEDKDHPDQEPCTGAANLSAVRRQNKRRRGGGMRTDAENHQSSSRAPRPHPNGNHREPSSHVETMYGRTLNGGSPPSYYGHDHREVTRILIQALNDLGYHSAADSVIKESGYEVESPDVAAFREAVLGGDWNRAEELLWGSDSPNNGKDGRVKARGLVLVNGADRVAMRFQIRQQKFLELLEQRQSAEALQVLRTELTPLCRDQHQTLHVLSRLLMCQDAQDLKTKADWDGAKGHSRHILLSQLSQYISPLVMLPEHRLSVLLDNIKQNQIDKCLYHSTTKPLTLYSDHLCDRSMFPTDVMLDLEHYAGEVYQIAFSHSGDRIAACGSAKGIFIWETAHFDLTRVLDGHDTGEAICNIAWSPDDTMLVTCGIDRYAKLWNTATGQCIKVLDRFNEPVSSCVWAPDGRTMITGSFDKAKSLCQWDLNGDCLSVWTKQHRTEDLAISPDGRWLVAMEDQLRLHVYNFLTRELEYVYSVDSRATSISISQDSKHLLVNKTNNEAQLIDLETREVEQKYTGHSGGQFTIRSDFGGAHENFVISGSEDGNVYVWHKLTGTLVHKAEAHTPRVNAVAWNPADPAMEVLGGKAHYQSRAGGSSLHQRLVNKLQDVFTTVGVTNPIDLPQIVVVGSQSSGKSSVLENIVGRDFLPRGSGIVTRRPLVLQLINRTATSESNGYDKELEGSTDKAANTDEWGEFLHIPGQKFYDFNKIRDEISRETEAKVGRNAGISPAPINLRIYSPNVLNLTLVDLPGLTRVPVGDQPRDIERQIRDMILKYIQKSNAIILAVTAANIDLANSDGLKLAREVDPEGQRTIGVLTKVDLMDEGTDVVDILAGRIIPLRLGYVPVVNRGQRDIDNKKPINAALDAEKAFFDNHKAYRNKSSYCGTPYLARKLNLILMMHIKQTLPEIKGRISSSLQKYSQELESLGPSMLGNSANIVLNIITEFTNEWRTVLDGNNTELSSTELSGGARISFVFHELYSNGVKAVDPFDQVKDVDIRTILYNSSGSSPALFVGTTAFELIVKQQIKRLEEPSLKCASLVYDELVRILTQLLSKQLYRRYPGLKEKIHAVVISFFKKAMEPTNKLVRDLVAMEACYVNTGHPDFLNGHRAMAMVNEKHNPSRPVQVDPKTGKPLANTPARAASPTLVASGDGDSGNTGFFGSFFAAKNKKKAAAMEPPPPTLKASGTLSEREGIEVEVIKLLISSYFNIVKRTMIDMVPKAIMLNLVSFTKDEMQKELLENMYRASELDDLLKESDYTIRRRQECQKMVDSLSRASEIVSQVQ</sequence>
<evidence type="ECO:0000256" key="9">
    <source>
        <dbReference type="SAM" id="MobiDB-lite"/>
    </source>
</evidence>
<dbReference type="FunFam" id="3.40.50.300:FF:000473">
    <property type="entry name" value="Vacuolar sorting-associated 1 protein"/>
    <property type="match status" value="1"/>
</dbReference>
<dbReference type="PROSITE" id="PS51718">
    <property type="entry name" value="G_DYNAMIN_2"/>
    <property type="match status" value="1"/>
</dbReference>
<evidence type="ECO:0000256" key="3">
    <source>
        <dbReference type="ARBA" id="ARBA00022741"/>
    </source>
</evidence>
<dbReference type="GO" id="GO:0005777">
    <property type="term" value="C:peroxisome"/>
    <property type="evidence" value="ECO:0007669"/>
    <property type="project" value="TreeGrafter"/>
</dbReference>
<dbReference type="PROSITE" id="PS00410">
    <property type="entry name" value="G_DYNAMIN_1"/>
    <property type="match status" value="1"/>
</dbReference>
<evidence type="ECO:0000256" key="1">
    <source>
        <dbReference type="ARBA" id="ARBA00022574"/>
    </source>
</evidence>
<feature type="compositionally biased region" description="Low complexity" evidence="9">
    <location>
        <begin position="44"/>
        <end position="60"/>
    </location>
</feature>
<reference evidence="13" key="1">
    <citation type="journal article" date="2023" name="Mol. Phylogenet. Evol.">
        <title>Genome-scale phylogeny and comparative genomics of the fungal order Sordariales.</title>
        <authorList>
            <person name="Hensen N."/>
            <person name="Bonometti L."/>
            <person name="Westerberg I."/>
            <person name="Brannstrom I.O."/>
            <person name="Guillou S."/>
            <person name="Cros-Aarteil S."/>
            <person name="Calhoun S."/>
            <person name="Haridas S."/>
            <person name="Kuo A."/>
            <person name="Mondo S."/>
            <person name="Pangilinan J."/>
            <person name="Riley R."/>
            <person name="LaButti K."/>
            <person name="Andreopoulos B."/>
            <person name="Lipzen A."/>
            <person name="Chen C."/>
            <person name="Yan M."/>
            <person name="Daum C."/>
            <person name="Ng V."/>
            <person name="Clum A."/>
            <person name="Steindorff A."/>
            <person name="Ohm R.A."/>
            <person name="Martin F."/>
            <person name="Silar P."/>
            <person name="Natvig D.O."/>
            <person name="Lalanne C."/>
            <person name="Gautier V."/>
            <person name="Ament-Velasquez S.L."/>
            <person name="Kruys A."/>
            <person name="Hutchinson M.I."/>
            <person name="Powell A.J."/>
            <person name="Barry K."/>
            <person name="Miller A.N."/>
            <person name="Grigoriev I.V."/>
            <person name="Debuchy R."/>
            <person name="Gladieux P."/>
            <person name="Hiltunen Thoren M."/>
            <person name="Johannesson H."/>
        </authorList>
    </citation>
    <scope>NUCLEOTIDE SEQUENCE</scope>
    <source>
        <strain evidence="13">PSN324</strain>
    </source>
</reference>
<dbReference type="Gene3D" id="3.40.50.300">
    <property type="entry name" value="P-loop containing nucleotide triphosphate hydrolases"/>
    <property type="match status" value="1"/>
</dbReference>
<evidence type="ECO:0000259" key="12">
    <source>
        <dbReference type="PROSITE" id="PS51718"/>
    </source>
</evidence>
<dbReference type="GO" id="GO:0007033">
    <property type="term" value="P:vacuole organization"/>
    <property type="evidence" value="ECO:0007669"/>
    <property type="project" value="UniProtKB-ARBA"/>
</dbReference>
<dbReference type="PRINTS" id="PR00195">
    <property type="entry name" value="DYNAMIN"/>
</dbReference>
<dbReference type="InterPro" id="IPR015943">
    <property type="entry name" value="WD40/YVTN_repeat-like_dom_sf"/>
</dbReference>
<dbReference type="Proteomes" id="UP001321749">
    <property type="component" value="Unassembled WGS sequence"/>
</dbReference>
<dbReference type="GO" id="GO:0016559">
    <property type="term" value="P:peroxisome fission"/>
    <property type="evidence" value="ECO:0007669"/>
    <property type="project" value="TreeGrafter"/>
</dbReference>
<feature type="region of interest" description="Disordered" evidence="9">
    <location>
        <begin position="22"/>
        <end position="179"/>
    </location>
</feature>
<keyword evidence="1 7" id="KW-0853">WD repeat</keyword>
<dbReference type="SUPFAM" id="SSF50978">
    <property type="entry name" value="WD40 repeat-like"/>
    <property type="match status" value="1"/>
</dbReference>
<dbReference type="GO" id="GO:0005874">
    <property type="term" value="C:microtubule"/>
    <property type="evidence" value="ECO:0007669"/>
    <property type="project" value="TreeGrafter"/>
</dbReference>
<dbReference type="InterPro" id="IPR006595">
    <property type="entry name" value="CTLH_C"/>
</dbReference>
<dbReference type="InterPro" id="IPR003130">
    <property type="entry name" value="GED"/>
</dbReference>
<evidence type="ECO:0000313" key="13">
    <source>
        <dbReference type="EMBL" id="KAK4457845.1"/>
    </source>
</evidence>
<dbReference type="GO" id="GO:0016020">
    <property type="term" value="C:membrane"/>
    <property type="evidence" value="ECO:0007669"/>
    <property type="project" value="TreeGrafter"/>
</dbReference>
<dbReference type="CDD" id="cd08771">
    <property type="entry name" value="DLP_1"/>
    <property type="match status" value="1"/>
</dbReference>
<evidence type="ECO:0000256" key="2">
    <source>
        <dbReference type="ARBA" id="ARBA00022737"/>
    </source>
</evidence>
<dbReference type="InterPro" id="IPR054080">
    <property type="entry name" value="TPR1-like_2nd"/>
</dbReference>
<dbReference type="InterPro" id="IPR045063">
    <property type="entry name" value="Dynamin_N"/>
</dbReference>
<dbReference type="InterPro" id="IPR019762">
    <property type="entry name" value="Dynamin_GTPase_CS"/>
</dbReference>
<feature type="compositionally biased region" description="Pro residues" evidence="9">
    <location>
        <begin position="77"/>
        <end position="86"/>
    </location>
</feature>
<keyword evidence="5" id="KW-0505">Motor protein</keyword>
<dbReference type="InterPro" id="IPR019775">
    <property type="entry name" value="WD40_repeat_CS"/>
</dbReference>
<proteinExistence type="inferred from homology"/>
<accession>A0AAV9HCR5</accession>
<dbReference type="InterPro" id="IPR022812">
    <property type="entry name" value="Dynamin"/>
</dbReference>
<dbReference type="InterPro" id="IPR030381">
    <property type="entry name" value="G_DYNAMIN_dom"/>
</dbReference>
<dbReference type="GO" id="GO:0006897">
    <property type="term" value="P:endocytosis"/>
    <property type="evidence" value="ECO:0007669"/>
    <property type="project" value="TreeGrafter"/>
</dbReference>
<feature type="domain" description="CTLH" evidence="10">
    <location>
        <begin position="214"/>
        <end position="287"/>
    </location>
</feature>
<dbReference type="Gene3D" id="1.20.120.1240">
    <property type="entry name" value="Dynamin, middle domain"/>
    <property type="match status" value="1"/>
</dbReference>
<dbReference type="SMART" id="SM00053">
    <property type="entry name" value="DYNc"/>
    <property type="match status" value="1"/>
</dbReference>
<evidence type="ECO:0000256" key="6">
    <source>
        <dbReference type="ARBA" id="ARBA00073589"/>
    </source>
</evidence>
<dbReference type="Pfam" id="PF01031">
    <property type="entry name" value="Dynamin_M"/>
    <property type="match status" value="1"/>
</dbReference>
<evidence type="ECO:0000259" key="11">
    <source>
        <dbReference type="PROSITE" id="PS51388"/>
    </source>
</evidence>
<dbReference type="InterPro" id="IPR000375">
    <property type="entry name" value="Dynamin_stalk"/>
</dbReference>
<feature type="domain" description="GED" evidence="11">
    <location>
        <begin position="1294"/>
        <end position="1381"/>
    </location>
</feature>
<dbReference type="InterPro" id="IPR001680">
    <property type="entry name" value="WD40_rpt"/>
</dbReference>
<dbReference type="GO" id="GO:0005525">
    <property type="term" value="F:GTP binding"/>
    <property type="evidence" value="ECO:0007669"/>
    <property type="project" value="UniProtKB-KW"/>
</dbReference>
<evidence type="ECO:0000256" key="8">
    <source>
        <dbReference type="RuleBase" id="RU003932"/>
    </source>
</evidence>
<dbReference type="PROSITE" id="PS51388">
    <property type="entry name" value="GED"/>
    <property type="match status" value="1"/>
</dbReference>
<dbReference type="PANTHER" id="PTHR11566:SF220">
    <property type="entry name" value="VACUOLAR PROTEIN SORTING-ASSOCIATED PROTEIN 1"/>
    <property type="match status" value="1"/>
</dbReference>
<dbReference type="SMART" id="SM00302">
    <property type="entry name" value="GED"/>
    <property type="match status" value="1"/>
</dbReference>
<evidence type="ECO:0000259" key="10">
    <source>
        <dbReference type="PROSITE" id="PS50897"/>
    </source>
</evidence>
<dbReference type="Gene3D" id="2.130.10.10">
    <property type="entry name" value="YVTN repeat-like/Quinoprotein amine dehydrogenase"/>
    <property type="match status" value="1"/>
</dbReference>
<dbReference type="InterPro" id="IPR020850">
    <property type="entry name" value="GED_dom"/>
</dbReference>
<dbReference type="GO" id="GO:0003924">
    <property type="term" value="F:GTPase activity"/>
    <property type="evidence" value="ECO:0007669"/>
    <property type="project" value="InterPro"/>
</dbReference>
<evidence type="ECO:0000256" key="7">
    <source>
        <dbReference type="PROSITE-ProRule" id="PRU00221"/>
    </source>
</evidence>
<evidence type="ECO:0000256" key="4">
    <source>
        <dbReference type="ARBA" id="ARBA00023134"/>
    </source>
</evidence>
<keyword evidence="4 8" id="KW-0342">GTP-binding</keyword>
<reference evidence="13" key="2">
    <citation type="submission" date="2023-06" db="EMBL/GenBank/DDBJ databases">
        <authorList>
            <consortium name="Lawrence Berkeley National Laboratory"/>
            <person name="Mondo S.J."/>
            <person name="Hensen N."/>
            <person name="Bonometti L."/>
            <person name="Westerberg I."/>
            <person name="Brannstrom I.O."/>
            <person name="Guillou S."/>
            <person name="Cros-Aarteil S."/>
            <person name="Calhoun S."/>
            <person name="Haridas S."/>
            <person name="Kuo A."/>
            <person name="Pangilinan J."/>
            <person name="Riley R."/>
            <person name="Labutti K."/>
            <person name="Andreopoulos B."/>
            <person name="Lipzen A."/>
            <person name="Chen C."/>
            <person name="Yanf M."/>
            <person name="Daum C."/>
            <person name="Ng V."/>
            <person name="Clum A."/>
            <person name="Steindorff A."/>
            <person name="Ohm R."/>
            <person name="Martin F."/>
            <person name="Silar P."/>
            <person name="Natvig D."/>
            <person name="Lalanne C."/>
            <person name="Gautier V."/>
            <person name="Ament-Velasquez S.L."/>
            <person name="Kruys A."/>
            <person name="Hutchinson M.I."/>
            <person name="Powell A.J."/>
            <person name="Barry K."/>
            <person name="Miller A.N."/>
            <person name="Grigoriev I.V."/>
            <person name="Debuchy R."/>
            <person name="Gladieux P."/>
            <person name="Thoren M.H."/>
            <person name="Johannesson H."/>
        </authorList>
    </citation>
    <scope>NUCLEOTIDE SEQUENCE</scope>
    <source>
        <strain evidence="13">PSN324</strain>
    </source>
</reference>
<dbReference type="Pfam" id="PF21889">
    <property type="entry name" value="TPR1-like_2nd"/>
    <property type="match status" value="1"/>
</dbReference>
<name>A0AAV9HCR5_9PEZI</name>
<dbReference type="Pfam" id="PF23627">
    <property type="entry name" value="LisH_WDR26"/>
    <property type="match status" value="1"/>
</dbReference>
<dbReference type="PROSITE" id="PS50082">
    <property type="entry name" value="WD_REPEATS_2"/>
    <property type="match status" value="1"/>
</dbReference>
<feature type="region of interest" description="Disordered" evidence="9">
    <location>
        <begin position="1217"/>
        <end position="1247"/>
    </location>
</feature>
<dbReference type="SUPFAM" id="SSF52540">
    <property type="entry name" value="P-loop containing nucleoside triphosphate hydrolases"/>
    <property type="match status" value="1"/>
</dbReference>
<dbReference type="PROSITE" id="PS00678">
    <property type="entry name" value="WD_REPEATS_1"/>
    <property type="match status" value="1"/>
</dbReference>
<dbReference type="EMBL" id="MU865094">
    <property type="protein sequence ID" value="KAK4457845.1"/>
    <property type="molecule type" value="Genomic_DNA"/>
</dbReference>
<dbReference type="InterPro" id="IPR027417">
    <property type="entry name" value="P-loop_NTPase"/>
</dbReference>
<dbReference type="Pfam" id="PF00400">
    <property type="entry name" value="WD40"/>
    <property type="match status" value="3"/>
</dbReference>
<dbReference type="PANTHER" id="PTHR11566">
    <property type="entry name" value="DYNAMIN"/>
    <property type="match status" value="1"/>
</dbReference>
<dbReference type="PROSITE" id="PS50897">
    <property type="entry name" value="CTLH"/>
    <property type="match status" value="1"/>
</dbReference>
<feature type="domain" description="Dynamin-type G" evidence="12">
    <location>
        <begin position="716"/>
        <end position="1004"/>
    </location>
</feature>
<gene>
    <name evidence="13" type="ORF">QBC42DRAFT_341439</name>
</gene>
<comment type="caution">
    <text evidence="13">The sequence shown here is derived from an EMBL/GenBank/DDBJ whole genome shotgun (WGS) entry which is preliminary data.</text>
</comment>
<dbReference type="CDD" id="cd00200">
    <property type="entry name" value="WD40"/>
    <property type="match status" value="1"/>
</dbReference>
<evidence type="ECO:0000256" key="5">
    <source>
        <dbReference type="ARBA" id="ARBA00023175"/>
    </source>
</evidence>
<comment type="similarity">
    <text evidence="8">Belongs to the TRAFAC class dynamin-like GTPase superfamily. Dynamin/Fzo/YdjA family.</text>
</comment>
<dbReference type="GO" id="GO:0000266">
    <property type="term" value="P:mitochondrial fission"/>
    <property type="evidence" value="ECO:0007669"/>
    <property type="project" value="TreeGrafter"/>
</dbReference>
<dbReference type="GO" id="GO:0048312">
    <property type="term" value="P:intracellular distribution of mitochondria"/>
    <property type="evidence" value="ECO:0007669"/>
    <property type="project" value="TreeGrafter"/>
</dbReference>
<feature type="repeat" description="WD" evidence="7">
    <location>
        <begin position="454"/>
        <end position="488"/>
    </location>
</feature>
<dbReference type="GO" id="GO:0008017">
    <property type="term" value="F:microtubule binding"/>
    <property type="evidence" value="ECO:0007669"/>
    <property type="project" value="TreeGrafter"/>
</dbReference>
<dbReference type="InterPro" id="IPR036322">
    <property type="entry name" value="WD40_repeat_dom_sf"/>
</dbReference>
<dbReference type="Pfam" id="PF00350">
    <property type="entry name" value="Dynamin_N"/>
    <property type="match status" value="1"/>
</dbReference>
<keyword evidence="14" id="KW-1185">Reference proteome</keyword>
<feature type="compositionally biased region" description="Basic and acidic residues" evidence="9">
    <location>
        <begin position="96"/>
        <end position="108"/>
    </location>
</feature>
<dbReference type="InterPro" id="IPR001401">
    <property type="entry name" value="Dynamin_GTPase"/>
</dbReference>
<dbReference type="SMART" id="SM00320">
    <property type="entry name" value="WD40"/>
    <property type="match status" value="7"/>
</dbReference>
<evidence type="ECO:0000313" key="14">
    <source>
        <dbReference type="Proteomes" id="UP001321749"/>
    </source>
</evidence>